<evidence type="ECO:0000256" key="2">
    <source>
        <dbReference type="ARBA" id="ARBA00002741"/>
    </source>
</evidence>
<feature type="domain" description="Peptidase S1" evidence="29">
    <location>
        <begin position="173"/>
        <end position="409"/>
    </location>
</feature>
<evidence type="ECO:0000256" key="14">
    <source>
        <dbReference type="ARBA" id="ARBA00022737"/>
    </source>
</evidence>
<evidence type="ECO:0000256" key="23">
    <source>
        <dbReference type="ARBA" id="ARBA00023278"/>
    </source>
</evidence>
<evidence type="ECO:0000256" key="4">
    <source>
        <dbReference type="ARBA" id="ARBA00012066"/>
    </source>
</evidence>
<dbReference type="SMART" id="SM00181">
    <property type="entry name" value="EGF"/>
    <property type="match status" value="2"/>
</dbReference>
<keyword evidence="18" id="KW-0460">Magnesium</keyword>
<evidence type="ECO:0000256" key="26">
    <source>
        <dbReference type="PROSITE-ProRule" id="PRU00076"/>
    </source>
</evidence>
<evidence type="ECO:0000313" key="31">
    <source>
        <dbReference type="Ensembl" id="ENSMMDP00005014568.1"/>
    </source>
</evidence>
<dbReference type="InterPro" id="IPR043504">
    <property type="entry name" value="Peptidase_S1_PA_chymotrypsin"/>
</dbReference>
<dbReference type="SUPFAM" id="SSF57184">
    <property type="entry name" value="Growth factor receptor domain"/>
    <property type="match status" value="1"/>
</dbReference>
<dbReference type="Gene3D" id="2.40.10.10">
    <property type="entry name" value="Trypsin-like serine proteases"/>
    <property type="match status" value="2"/>
</dbReference>
<dbReference type="InterPro" id="IPR033116">
    <property type="entry name" value="TRYPSIN_SER"/>
</dbReference>
<evidence type="ECO:0000256" key="12">
    <source>
        <dbReference type="ARBA" id="ARBA00022723"/>
    </source>
</evidence>
<dbReference type="CDD" id="cd00054">
    <property type="entry name" value="EGF_CA"/>
    <property type="match status" value="1"/>
</dbReference>
<dbReference type="SMART" id="SM00179">
    <property type="entry name" value="EGF_CA"/>
    <property type="match status" value="1"/>
</dbReference>
<keyword evidence="20" id="KW-0865">Zymogen</keyword>
<dbReference type="PANTHER" id="PTHR24278:SF31">
    <property type="entry name" value="COAGULATION FACTOR IX"/>
    <property type="match status" value="1"/>
</dbReference>
<dbReference type="EC" id="3.4.21.22" evidence="4"/>
<sequence>ARLYVFLALPPHFTVSPATSQVFLSDQAATGVLRRHKRYNTGVFEEFLEGDLNRECIEEKCDLEEAREIFENDERTVSVYFNINGDQCKSGPCQNQGTCKDHLGSYTCLCLPGFTGRNCEIGKQKSSRRCDFNNGDCMHFCQSMGNFGAKCSCADGYVLMPDGMNCQPEVMKLPCGCSQYPSSSSGQVALIARPSGQLFCGGSILSELWVITAAHCLVEGQGSFFIRVGEHNIYNNEGSEQDYEVLVEHVHPRYDASVSMYNHDVALLRLQSPINFSTTARPICLGPKAFTEALMKEASPATVSGWGRTRFLGSTATALQKVEVPFTDRTECKDSSSARITRYMFCAGYYDEAKDSCQGDSGGPHANRYHDTWFLTGIVSWGEECAKEGKYGVYTRVSHYYRWIQHIIGLTEHRLAVDRPESGTHSYTVSYLTPF</sequence>
<evidence type="ECO:0000256" key="8">
    <source>
        <dbReference type="ARBA" id="ARBA00022536"/>
    </source>
</evidence>
<dbReference type="PANTHER" id="PTHR24278">
    <property type="entry name" value="COAGULATION FACTOR"/>
    <property type="match status" value="1"/>
</dbReference>
<keyword evidence="14" id="KW-0677">Repeat</keyword>
<dbReference type="PROSITE" id="PS50026">
    <property type="entry name" value="EGF_3"/>
    <property type="match status" value="1"/>
</dbReference>
<keyword evidence="12" id="KW-0479">Metal-binding</keyword>
<dbReference type="InterPro" id="IPR001881">
    <property type="entry name" value="EGF-like_Ca-bd_dom"/>
</dbReference>
<keyword evidence="21 26" id="KW-1015">Disulfide bond</keyword>
<dbReference type="GO" id="GO:0005615">
    <property type="term" value="C:extracellular space"/>
    <property type="evidence" value="ECO:0007669"/>
    <property type="project" value="TreeGrafter"/>
</dbReference>
<evidence type="ECO:0000256" key="3">
    <source>
        <dbReference type="ARBA" id="ARBA00004613"/>
    </source>
</evidence>
<keyword evidence="11" id="KW-0356">Hemostasis</keyword>
<accession>A0A667XK44</accession>
<evidence type="ECO:0000256" key="17">
    <source>
        <dbReference type="ARBA" id="ARBA00022837"/>
    </source>
</evidence>
<keyword evidence="16 27" id="KW-0720">Serine protease</keyword>
<comment type="subcellular location">
    <subcellularLocation>
        <location evidence="3">Secreted</location>
    </subcellularLocation>
</comment>
<dbReference type="GeneTree" id="ENSGT00940000166780"/>
<dbReference type="Pfam" id="PF00594">
    <property type="entry name" value="Gla"/>
    <property type="match status" value="1"/>
</dbReference>
<dbReference type="PROSITE" id="PS50998">
    <property type="entry name" value="GLA_2"/>
    <property type="match status" value="1"/>
</dbReference>
<dbReference type="InterPro" id="IPR009003">
    <property type="entry name" value="Peptidase_S1_PA"/>
</dbReference>
<dbReference type="PRINTS" id="PR00722">
    <property type="entry name" value="CHYMOTRYPSIN"/>
</dbReference>
<keyword evidence="10 27" id="KW-0645">Protease</keyword>
<dbReference type="InterPro" id="IPR001314">
    <property type="entry name" value="Peptidase_S1A"/>
</dbReference>
<evidence type="ECO:0000256" key="6">
    <source>
        <dbReference type="ARBA" id="ARBA00022479"/>
    </source>
</evidence>
<dbReference type="PROSITE" id="PS00010">
    <property type="entry name" value="ASX_HYDROXYL"/>
    <property type="match status" value="1"/>
</dbReference>
<evidence type="ECO:0000256" key="1">
    <source>
        <dbReference type="ARBA" id="ARBA00001368"/>
    </source>
</evidence>
<reference evidence="31" key="3">
    <citation type="submission" date="2025-09" db="UniProtKB">
        <authorList>
            <consortium name="Ensembl"/>
        </authorList>
    </citation>
    <scope>IDENTIFICATION</scope>
</reference>
<protein>
    <recommendedName>
        <fullName evidence="5">Coagulation factor IX</fullName>
        <ecNumber evidence="4">3.4.21.22</ecNumber>
    </recommendedName>
    <alternativeName>
        <fullName evidence="24">Christmas factor</fullName>
    </alternativeName>
</protein>
<dbReference type="Gene3D" id="4.10.740.10">
    <property type="entry name" value="Coagulation Factor IX"/>
    <property type="match status" value="1"/>
</dbReference>
<evidence type="ECO:0000256" key="9">
    <source>
        <dbReference type="ARBA" id="ARBA00022553"/>
    </source>
</evidence>
<evidence type="ECO:0000313" key="32">
    <source>
        <dbReference type="Proteomes" id="UP000472263"/>
    </source>
</evidence>
<dbReference type="Proteomes" id="UP000472263">
    <property type="component" value="Chromosome 10"/>
</dbReference>
<dbReference type="FunFam" id="2.40.10.10:FF:000120">
    <property type="entry name" value="Putative serine protease"/>
    <property type="match status" value="1"/>
</dbReference>
<dbReference type="InterPro" id="IPR018097">
    <property type="entry name" value="EGF_Ca-bd_CS"/>
</dbReference>
<evidence type="ECO:0000256" key="18">
    <source>
        <dbReference type="ARBA" id="ARBA00022842"/>
    </source>
</evidence>
<feature type="active site" description="Charge relay system" evidence="25">
    <location>
        <position position="264"/>
    </location>
</feature>
<keyword evidence="8 26" id="KW-0245">EGF-like domain</keyword>
<dbReference type="InterPro" id="IPR000152">
    <property type="entry name" value="EGF-type_Asp/Asn_hydroxyl_site"/>
</dbReference>
<keyword evidence="32" id="KW-1185">Reference proteome</keyword>
<dbReference type="Ensembl" id="ENSMMDT00005014969.1">
    <property type="protein sequence ID" value="ENSMMDP00005014568.1"/>
    <property type="gene ID" value="ENSMMDG00005007392.1"/>
</dbReference>
<comment type="caution">
    <text evidence="26">Lacks conserved residue(s) required for the propagation of feature annotation.</text>
</comment>
<comment type="catalytic activity">
    <reaction evidence="1">
        <text>Selective cleavage of Arg-|-Ile bond in factor X to form factor Xa.</text>
        <dbReference type="EC" id="3.4.21.22"/>
    </reaction>
</comment>
<keyword evidence="13" id="KW-0732">Signal</keyword>
<proteinExistence type="predicted"/>
<organism evidence="31 32">
    <name type="scientific">Myripristis murdjan</name>
    <name type="common">pinecone soldierfish</name>
    <dbReference type="NCBI Taxonomy" id="586833"/>
    <lineage>
        <taxon>Eukaryota</taxon>
        <taxon>Metazoa</taxon>
        <taxon>Chordata</taxon>
        <taxon>Craniata</taxon>
        <taxon>Vertebrata</taxon>
        <taxon>Euteleostomi</taxon>
        <taxon>Actinopterygii</taxon>
        <taxon>Neopterygii</taxon>
        <taxon>Teleostei</taxon>
        <taxon>Neoteleostei</taxon>
        <taxon>Acanthomorphata</taxon>
        <taxon>Holocentriformes</taxon>
        <taxon>Holocentridae</taxon>
        <taxon>Myripristis</taxon>
    </lineage>
</organism>
<feature type="domain" description="EGF-like" evidence="28">
    <location>
        <begin position="84"/>
        <end position="120"/>
    </location>
</feature>
<evidence type="ECO:0000256" key="25">
    <source>
        <dbReference type="PIRSR" id="PIRSR001143-1"/>
    </source>
</evidence>
<comment type="function">
    <text evidence="2">Factor IX is a vitamin K-dependent plasma protein that participates in the intrinsic pathway of blood coagulation by converting factor X to its active form in the presence of Ca(2+) ions, phospholipids, and factor VIIIa.</text>
</comment>
<dbReference type="InterPro" id="IPR017857">
    <property type="entry name" value="Coagulation_fac-like_Gla_dom"/>
</dbReference>
<dbReference type="PROSITE" id="PS00022">
    <property type="entry name" value="EGF_1"/>
    <property type="match status" value="1"/>
</dbReference>
<keyword evidence="19" id="KW-0094">Blood coagulation</keyword>
<evidence type="ECO:0000256" key="19">
    <source>
        <dbReference type="ARBA" id="ARBA00023084"/>
    </source>
</evidence>
<feature type="domain" description="Gla" evidence="30">
    <location>
        <begin position="39"/>
        <end position="85"/>
    </location>
</feature>
<dbReference type="InterPro" id="IPR009030">
    <property type="entry name" value="Growth_fac_rcpt_cys_sf"/>
</dbReference>
<dbReference type="GO" id="GO:0004252">
    <property type="term" value="F:serine-type endopeptidase activity"/>
    <property type="evidence" value="ECO:0007669"/>
    <property type="project" value="UniProtKB-EC"/>
</dbReference>
<evidence type="ECO:0000256" key="13">
    <source>
        <dbReference type="ARBA" id="ARBA00022729"/>
    </source>
</evidence>
<dbReference type="SUPFAM" id="SSF50494">
    <property type="entry name" value="Trypsin-like serine proteases"/>
    <property type="match status" value="1"/>
</dbReference>
<keyword evidence="7" id="KW-0964">Secreted</keyword>
<keyword evidence="6" id="KW-0301">Gamma-carboxyglutamic acid</keyword>
<evidence type="ECO:0000256" key="20">
    <source>
        <dbReference type="ARBA" id="ARBA00023145"/>
    </source>
</evidence>
<keyword evidence="9" id="KW-0597">Phosphoprotein</keyword>
<evidence type="ECO:0000256" key="11">
    <source>
        <dbReference type="ARBA" id="ARBA00022696"/>
    </source>
</evidence>
<evidence type="ECO:0000256" key="16">
    <source>
        <dbReference type="ARBA" id="ARBA00022825"/>
    </source>
</evidence>
<dbReference type="SMART" id="SM00020">
    <property type="entry name" value="Tryp_SPc"/>
    <property type="match status" value="1"/>
</dbReference>
<dbReference type="Pfam" id="PF00089">
    <property type="entry name" value="Trypsin"/>
    <property type="match status" value="1"/>
</dbReference>
<dbReference type="CDD" id="cd00190">
    <property type="entry name" value="Tryp_SPc"/>
    <property type="match status" value="1"/>
</dbReference>
<evidence type="ECO:0000256" key="10">
    <source>
        <dbReference type="ARBA" id="ARBA00022670"/>
    </source>
</evidence>
<dbReference type="InterPro" id="IPR012224">
    <property type="entry name" value="Pept_S1A_FX"/>
</dbReference>
<dbReference type="InterPro" id="IPR000294">
    <property type="entry name" value="GLA_domain"/>
</dbReference>
<dbReference type="PRINTS" id="PR00010">
    <property type="entry name" value="EGFBLOOD"/>
</dbReference>
<dbReference type="PROSITE" id="PS00134">
    <property type="entry name" value="TRYPSIN_HIS"/>
    <property type="match status" value="1"/>
</dbReference>
<evidence type="ECO:0000256" key="21">
    <source>
        <dbReference type="ARBA" id="ARBA00023157"/>
    </source>
</evidence>
<reference evidence="31" key="2">
    <citation type="submission" date="2025-08" db="UniProtKB">
        <authorList>
            <consortium name="Ensembl"/>
        </authorList>
    </citation>
    <scope>IDENTIFICATION</scope>
</reference>
<dbReference type="InterPro" id="IPR018114">
    <property type="entry name" value="TRYPSIN_HIS"/>
</dbReference>
<keyword evidence="15 27" id="KW-0378">Hydrolase</keyword>
<dbReference type="GO" id="GO:0007596">
    <property type="term" value="P:blood coagulation"/>
    <property type="evidence" value="ECO:0007669"/>
    <property type="project" value="UniProtKB-KW"/>
</dbReference>
<evidence type="ECO:0000259" key="29">
    <source>
        <dbReference type="PROSITE" id="PS50240"/>
    </source>
</evidence>
<evidence type="ECO:0000256" key="7">
    <source>
        <dbReference type="ARBA" id="ARBA00022525"/>
    </source>
</evidence>
<evidence type="ECO:0000256" key="24">
    <source>
        <dbReference type="ARBA" id="ARBA00031357"/>
    </source>
</evidence>
<feature type="active site" description="Charge relay system" evidence="25">
    <location>
        <position position="215"/>
    </location>
</feature>
<dbReference type="FunFam" id="4.10.740.10:FF:000001">
    <property type="entry name" value="vitamin K-dependent protein S"/>
    <property type="match status" value="1"/>
</dbReference>
<dbReference type="Gene3D" id="2.10.25.10">
    <property type="entry name" value="Laminin"/>
    <property type="match status" value="2"/>
</dbReference>
<keyword evidence="23" id="KW-0379">Hydroxylation</keyword>
<dbReference type="GO" id="GO:0006508">
    <property type="term" value="P:proteolysis"/>
    <property type="evidence" value="ECO:0007669"/>
    <property type="project" value="UniProtKB-KW"/>
</dbReference>
<feature type="active site" description="Charge relay system" evidence="25">
    <location>
        <position position="361"/>
    </location>
</feature>
<dbReference type="PROSITE" id="PS01186">
    <property type="entry name" value="EGF_2"/>
    <property type="match status" value="1"/>
</dbReference>
<name>A0A667XK44_9TELE</name>
<dbReference type="AlphaFoldDB" id="A0A667XK44"/>
<gene>
    <name evidence="31" type="primary">f9a</name>
</gene>
<dbReference type="GO" id="GO:0005509">
    <property type="term" value="F:calcium ion binding"/>
    <property type="evidence" value="ECO:0007669"/>
    <property type="project" value="InterPro"/>
</dbReference>
<reference evidence="31" key="1">
    <citation type="submission" date="2019-06" db="EMBL/GenBank/DDBJ databases">
        <authorList>
            <consortium name="Wellcome Sanger Institute Data Sharing"/>
        </authorList>
    </citation>
    <scope>NUCLEOTIDE SEQUENCE [LARGE SCALE GENOMIC DNA]</scope>
</reference>
<dbReference type="PROSITE" id="PS00135">
    <property type="entry name" value="TRYPSIN_SER"/>
    <property type="match status" value="1"/>
</dbReference>
<dbReference type="PIRSF" id="PIRSF001143">
    <property type="entry name" value="Factor_X"/>
    <property type="match status" value="1"/>
</dbReference>
<dbReference type="InterPro" id="IPR035972">
    <property type="entry name" value="GLA-like_dom_SF"/>
</dbReference>
<keyword evidence="17" id="KW-0106">Calcium</keyword>
<dbReference type="InterPro" id="IPR001254">
    <property type="entry name" value="Trypsin_dom"/>
</dbReference>
<dbReference type="InterPro" id="IPR050442">
    <property type="entry name" value="Peptidase_S1_coag_factors"/>
</dbReference>
<evidence type="ECO:0000256" key="27">
    <source>
        <dbReference type="RuleBase" id="RU363034"/>
    </source>
</evidence>
<evidence type="ECO:0000259" key="28">
    <source>
        <dbReference type="PROSITE" id="PS50026"/>
    </source>
</evidence>
<dbReference type="Pfam" id="PF00008">
    <property type="entry name" value="EGF"/>
    <property type="match status" value="1"/>
</dbReference>
<dbReference type="Pfam" id="PF14670">
    <property type="entry name" value="FXa_inhibition"/>
    <property type="match status" value="1"/>
</dbReference>
<dbReference type="PROSITE" id="PS01187">
    <property type="entry name" value="EGF_CA"/>
    <property type="match status" value="1"/>
</dbReference>
<dbReference type="PROSITE" id="PS50240">
    <property type="entry name" value="TRYPSIN_DOM"/>
    <property type="match status" value="1"/>
</dbReference>
<dbReference type="FunFam" id="2.10.25.10:FF:000162">
    <property type="entry name" value="Coagulation factor X (Predicted)"/>
    <property type="match status" value="1"/>
</dbReference>
<dbReference type="InterPro" id="IPR000742">
    <property type="entry name" value="EGF"/>
</dbReference>
<keyword evidence="22" id="KW-0325">Glycoprotein</keyword>
<dbReference type="SMART" id="SM00069">
    <property type="entry name" value="GLA"/>
    <property type="match status" value="1"/>
</dbReference>
<dbReference type="SUPFAM" id="SSF57630">
    <property type="entry name" value="GLA-domain"/>
    <property type="match status" value="1"/>
</dbReference>
<evidence type="ECO:0000256" key="22">
    <source>
        <dbReference type="ARBA" id="ARBA00023180"/>
    </source>
</evidence>
<feature type="disulfide bond" evidence="26">
    <location>
        <begin position="110"/>
        <end position="119"/>
    </location>
</feature>
<evidence type="ECO:0000256" key="15">
    <source>
        <dbReference type="ARBA" id="ARBA00022801"/>
    </source>
</evidence>
<evidence type="ECO:0000259" key="30">
    <source>
        <dbReference type="PROSITE" id="PS50998"/>
    </source>
</evidence>
<evidence type="ECO:0000256" key="5">
    <source>
        <dbReference type="ARBA" id="ARBA00019454"/>
    </source>
</evidence>